<comment type="caution">
    <text evidence="1">The sequence shown here is derived from an EMBL/GenBank/DDBJ whole genome shotgun (WGS) entry which is preliminary data.</text>
</comment>
<reference evidence="1 2" key="1">
    <citation type="submission" date="2013-02" db="EMBL/GenBank/DDBJ databases">
        <title>The Genome Sequence of Acinetobacter bereziniae NIPH 3.</title>
        <authorList>
            <consortium name="The Broad Institute Genome Sequencing Platform"/>
            <consortium name="The Broad Institute Genome Sequencing Center for Infectious Disease"/>
            <person name="Cerqueira G."/>
            <person name="Feldgarden M."/>
            <person name="Courvalin P."/>
            <person name="Perichon B."/>
            <person name="Grillot-Courvalin C."/>
            <person name="Clermont D."/>
            <person name="Rocha E."/>
            <person name="Yoon E.-J."/>
            <person name="Nemec A."/>
            <person name="Walker B."/>
            <person name="Young S.K."/>
            <person name="Zeng Q."/>
            <person name="Gargeya S."/>
            <person name="Fitzgerald M."/>
            <person name="Haas B."/>
            <person name="Abouelleil A."/>
            <person name="Alvarado L."/>
            <person name="Arachchi H.M."/>
            <person name="Berlin A.M."/>
            <person name="Chapman S.B."/>
            <person name="Dewar J."/>
            <person name="Goldberg J."/>
            <person name="Griggs A."/>
            <person name="Gujja S."/>
            <person name="Hansen M."/>
            <person name="Howarth C."/>
            <person name="Imamovic A."/>
            <person name="Larimer J."/>
            <person name="McCowan C."/>
            <person name="Murphy C."/>
            <person name="Neiman D."/>
            <person name="Pearson M."/>
            <person name="Priest M."/>
            <person name="Roberts A."/>
            <person name="Saif S."/>
            <person name="Shea T."/>
            <person name="Sisk P."/>
            <person name="Sykes S."/>
            <person name="Wortman J."/>
            <person name="Nusbaum C."/>
            <person name="Birren B."/>
        </authorList>
    </citation>
    <scope>NUCLEOTIDE SEQUENCE [LARGE SCALE GENOMIC DNA]</scope>
    <source>
        <strain evidence="1 2">NIPH 3</strain>
    </source>
</reference>
<gene>
    <name evidence="1" type="ORF">F963_02824</name>
</gene>
<organism evidence="1 2">
    <name type="scientific">Acinetobacter bereziniae NIPH 3</name>
    <dbReference type="NCBI Taxonomy" id="1217651"/>
    <lineage>
        <taxon>Bacteria</taxon>
        <taxon>Pseudomonadati</taxon>
        <taxon>Pseudomonadota</taxon>
        <taxon>Gammaproteobacteria</taxon>
        <taxon>Moraxellales</taxon>
        <taxon>Moraxellaceae</taxon>
        <taxon>Acinetobacter</taxon>
    </lineage>
</organism>
<proteinExistence type="predicted"/>
<accession>N8X9W6</accession>
<evidence type="ECO:0000313" key="2">
    <source>
        <dbReference type="Proteomes" id="UP000013270"/>
    </source>
</evidence>
<dbReference type="PATRIC" id="fig|1217651.3.peg.2785"/>
<dbReference type="AlphaFoldDB" id="N8X9W6"/>
<dbReference type="HOGENOM" id="CLU_1514727_0_0_6"/>
<evidence type="ECO:0000313" key="1">
    <source>
        <dbReference type="EMBL" id="ENV21232.1"/>
    </source>
</evidence>
<dbReference type="Proteomes" id="UP000013270">
    <property type="component" value="Unassembled WGS sequence"/>
</dbReference>
<sequence length="177" mass="20427">MQSISNINAKNIWEQNSFINQDKSLKNMVYDQMNKFSESKNHNNIAFKCKGSIQAKYWDIDNYKDLPSFIKMLNAVNYNLQTNDEKNCADDPKSKHYLAHADGQILGFTQDWLEAQPSNIFPKNYKVCNFYTAIINNPQNIISNNANYNSDKTCIDLNTNKSNTNICNMINHLSHSQ</sequence>
<dbReference type="RefSeq" id="WP_004831367.1">
    <property type="nucleotide sequence ID" value="NZ_KB849468.1"/>
</dbReference>
<dbReference type="EMBL" id="APPK01000042">
    <property type="protein sequence ID" value="ENV21232.1"/>
    <property type="molecule type" value="Genomic_DNA"/>
</dbReference>
<protein>
    <submittedName>
        <fullName evidence="1">Uncharacterized protein</fullName>
    </submittedName>
</protein>
<name>N8X9W6_ACIBZ</name>